<organism evidence="8">
    <name type="scientific">Candidatus Methanophagaceae archaeon ANME-1 ERB6</name>
    <dbReference type="NCBI Taxonomy" id="2759912"/>
    <lineage>
        <taxon>Archaea</taxon>
        <taxon>Methanobacteriati</taxon>
        <taxon>Methanobacteriota</taxon>
        <taxon>Stenosarchaea group</taxon>
        <taxon>Methanomicrobia</taxon>
        <taxon>Candidatus Methanophagales</taxon>
        <taxon>Candidatus Methanophagaceae</taxon>
    </lineage>
</organism>
<sequence>MKISPEKIKDIERLQKYERIFQKLLKSEIFSKQDIWECGESKGLIGKIINILLDEGSIVQHEKGVFRWESSSMDLYKKEWITSVRPSHQLKRLRKEERPREKLLYGSSKLTTAELLAIFLRSGIRGKSAIIIANDLLTQFGGVKGIFEADKEMLIEMQGIGEAKVAQIKAVHALAEEYLKEKMKSVSKVRNSKEVFDYLYLTMRDLKTEKFKVIYLDSAGQIIGDENLFEGTLNASSVYPREIVKSAVSKNAASLIFVHNHPSGDSTPSESDKAITEDLVYACNLVQIKVLDHIIIGDNRYFSFTDEGLIEEYNLNFHSIKESRRGANR</sequence>
<name>A0A7G9YTM6_9EURY</name>
<dbReference type="NCBIfam" id="NF000642">
    <property type="entry name" value="PRK00024.1"/>
    <property type="match status" value="1"/>
</dbReference>
<dbReference type="AlphaFoldDB" id="A0A7G9YTM6"/>
<dbReference type="EMBL" id="MT631467">
    <property type="protein sequence ID" value="QNO51360.1"/>
    <property type="molecule type" value="Genomic_DNA"/>
</dbReference>
<dbReference type="InterPro" id="IPR025657">
    <property type="entry name" value="RadC_JAB"/>
</dbReference>
<dbReference type="Pfam" id="PF04002">
    <property type="entry name" value="RadC"/>
    <property type="match status" value="1"/>
</dbReference>
<keyword evidence="3" id="KW-0378">Hydrolase</keyword>
<reference evidence="8" key="1">
    <citation type="submission" date="2020-06" db="EMBL/GenBank/DDBJ databases">
        <title>Unique genomic features of the anaerobic methanotrophic archaea.</title>
        <authorList>
            <person name="Chadwick G.L."/>
            <person name="Skennerton C.T."/>
            <person name="Laso-Perez R."/>
            <person name="Leu A.O."/>
            <person name="Speth D.R."/>
            <person name="Yu H."/>
            <person name="Morgan-Lang C."/>
            <person name="Hatzenpichler R."/>
            <person name="Goudeau D."/>
            <person name="Malmstrom R."/>
            <person name="Brazelton W.J."/>
            <person name="Woyke T."/>
            <person name="Hallam S.J."/>
            <person name="Tyson G.W."/>
            <person name="Wegener G."/>
            <person name="Boetius A."/>
            <person name="Orphan V."/>
        </authorList>
    </citation>
    <scope>NUCLEOTIDE SEQUENCE</scope>
</reference>
<evidence type="ECO:0000256" key="1">
    <source>
        <dbReference type="ARBA" id="ARBA00022670"/>
    </source>
</evidence>
<dbReference type="PROSITE" id="PS01302">
    <property type="entry name" value="UPF0758"/>
    <property type="match status" value="1"/>
</dbReference>
<gene>
    <name evidence="8" type="ORF">FBLENPID_00012</name>
</gene>
<dbReference type="GO" id="GO:0006508">
    <property type="term" value="P:proteolysis"/>
    <property type="evidence" value="ECO:0007669"/>
    <property type="project" value="UniProtKB-KW"/>
</dbReference>
<evidence type="ECO:0000256" key="5">
    <source>
        <dbReference type="ARBA" id="ARBA00023049"/>
    </source>
</evidence>
<dbReference type="PROSITE" id="PS50249">
    <property type="entry name" value="MPN"/>
    <property type="match status" value="1"/>
</dbReference>
<dbReference type="Pfam" id="PF20582">
    <property type="entry name" value="UPF0758_N"/>
    <property type="match status" value="1"/>
</dbReference>
<dbReference type="Gene3D" id="1.10.150.20">
    <property type="entry name" value="5' to 3' exonuclease, C-terminal subdomain"/>
    <property type="match status" value="1"/>
</dbReference>
<evidence type="ECO:0000256" key="2">
    <source>
        <dbReference type="ARBA" id="ARBA00022723"/>
    </source>
</evidence>
<dbReference type="PANTHER" id="PTHR30471">
    <property type="entry name" value="DNA REPAIR PROTEIN RADC"/>
    <property type="match status" value="1"/>
</dbReference>
<dbReference type="SUPFAM" id="SSF47781">
    <property type="entry name" value="RuvA domain 2-like"/>
    <property type="match status" value="1"/>
</dbReference>
<accession>A0A7G9YTM6</accession>
<dbReference type="InterPro" id="IPR020891">
    <property type="entry name" value="UPF0758_CS"/>
</dbReference>
<keyword evidence="5" id="KW-0482">Metalloprotease</keyword>
<dbReference type="CDD" id="cd08071">
    <property type="entry name" value="MPN_DUF2466"/>
    <property type="match status" value="1"/>
</dbReference>
<keyword evidence="2" id="KW-0479">Metal-binding</keyword>
<dbReference type="GO" id="GO:0046872">
    <property type="term" value="F:metal ion binding"/>
    <property type="evidence" value="ECO:0007669"/>
    <property type="project" value="UniProtKB-KW"/>
</dbReference>
<dbReference type="InterPro" id="IPR046778">
    <property type="entry name" value="UPF0758_N"/>
</dbReference>
<dbReference type="InterPro" id="IPR037518">
    <property type="entry name" value="MPN"/>
</dbReference>
<evidence type="ECO:0000256" key="3">
    <source>
        <dbReference type="ARBA" id="ARBA00022801"/>
    </source>
</evidence>
<dbReference type="Gene3D" id="3.40.140.10">
    <property type="entry name" value="Cytidine Deaminase, domain 2"/>
    <property type="match status" value="1"/>
</dbReference>
<comment type="similarity">
    <text evidence="6">Belongs to the UPF0758 family.</text>
</comment>
<feature type="domain" description="MPN" evidence="7">
    <location>
        <begin position="188"/>
        <end position="310"/>
    </location>
</feature>
<dbReference type="InterPro" id="IPR010994">
    <property type="entry name" value="RuvA_2-like"/>
</dbReference>
<dbReference type="NCBIfam" id="TIGR00608">
    <property type="entry name" value="radc"/>
    <property type="match status" value="1"/>
</dbReference>
<evidence type="ECO:0000259" key="7">
    <source>
        <dbReference type="PROSITE" id="PS50249"/>
    </source>
</evidence>
<evidence type="ECO:0000256" key="4">
    <source>
        <dbReference type="ARBA" id="ARBA00022833"/>
    </source>
</evidence>
<keyword evidence="1" id="KW-0645">Protease</keyword>
<dbReference type="PANTHER" id="PTHR30471:SF3">
    <property type="entry name" value="UPF0758 PROTEIN YEES-RELATED"/>
    <property type="match status" value="1"/>
</dbReference>
<evidence type="ECO:0000256" key="6">
    <source>
        <dbReference type="RuleBase" id="RU003797"/>
    </source>
</evidence>
<keyword evidence="4" id="KW-0862">Zinc</keyword>
<proteinExistence type="inferred from homology"/>
<protein>
    <recommendedName>
        <fullName evidence="7">MPN domain-containing protein</fullName>
    </recommendedName>
</protein>
<dbReference type="InterPro" id="IPR001405">
    <property type="entry name" value="UPF0758"/>
</dbReference>
<evidence type="ECO:0000313" key="8">
    <source>
        <dbReference type="EMBL" id="QNO51360.1"/>
    </source>
</evidence>
<dbReference type="GO" id="GO:0008237">
    <property type="term" value="F:metallopeptidase activity"/>
    <property type="evidence" value="ECO:0007669"/>
    <property type="project" value="UniProtKB-KW"/>
</dbReference>